<dbReference type="SUPFAM" id="SSF161111">
    <property type="entry name" value="Cation efflux protein transmembrane domain-like"/>
    <property type="match status" value="1"/>
</dbReference>
<evidence type="ECO:0000313" key="9">
    <source>
        <dbReference type="Proteomes" id="UP000252706"/>
    </source>
</evidence>
<feature type="transmembrane region" description="Helical" evidence="6">
    <location>
        <begin position="190"/>
        <end position="210"/>
    </location>
</feature>
<dbReference type="InterPro" id="IPR027469">
    <property type="entry name" value="Cation_efflux_TMD_sf"/>
</dbReference>
<feature type="transmembrane region" description="Helical" evidence="6">
    <location>
        <begin position="43"/>
        <end position="63"/>
    </location>
</feature>
<evidence type="ECO:0000256" key="1">
    <source>
        <dbReference type="ARBA" id="ARBA00004141"/>
    </source>
</evidence>
<protein>
    <recommendedName>
        <fullName evidence="7">Cation efflux protein transmembrane domain-containing protein</fullName>
    </recommendedName>
</protein>
<feature type="transmembrane region" description="Helical" evidence="6">
    <location>
        <begin position="17"/>
        <end position="37"/>
    </location>
</feature>
<reference evidence="8 9" key="1">
    <citation type="submission" date="2018-07" db="EMBL/GenBank/DDBJ databases">
        <title>Modular assembly of carbohydrate-degrading microbial communities in the ocean.</title>
        <authorList>
            <person name="Enke T.N."/>
            <person name="Datta M.S."/>
            <person name="Schwartzman J.A."/>
            <person name="Cermak N."/>
            <person name="Schmitz D.A."/>
            <person name="Barrere J."/>
            <person name="Cordero O.X."/>
        </authorList>
    </citation>
    <scope>NUCLEOTIDE SEQUENCE [LARGE SCALE GENOMIC DNA]</scope>
    <source>
        <strain evidence="8 9">C3M10</strain>
    </source>
</reference>
<dbReference type="RefSeq" id="WP_113824772.1">
    <property type="nucleotide sequence ID" value="NZ_QOCE01000043.1"/>
</dbReference>
<evidence type="ECO:0000256" key="4">
    <source>
        <dbReference type="ARBA" id="ARBA00022989"/>
    </source>
</evidence>
<dbReference type="AlphaFoldDB" id="A0A366WPB0"/>
<evidence type="ECO:0000313" key="8">
    <source>
        <dbReference type="EMBL" id="RBW51740.1"/>
    </source>
</evidence>
<dbReference type="GO" id="GO:0006882">
    <property type="term" value="P:intracellular zinc ion homeostasis"/>
    <property type="evidence" value="ECO:0007669"/>
    <property type="project" value="TreeGrafter"/>
</dbReference>
<feature type="transmembrane region" description="Helical" evidence="6">
    <location>
        <begin position="122"/>
        <end position="143"/>
    </location>
</feature>
<name>A0A366WPB0_9RHOB</name>
<dbReference type="GO" id="GO:0015093">
    <property type="term" value="F:ferrous iron transmembrane transporter activity"/>
    <property type="evidence" value="ECO:0007669"/>
    <property type="project" value="TreeGrafter"/>
</dbReference>
<evidence type="ECO:0000256" key="2">
    <source>
        <dbReference type="ARBA" id="ARBA00022448"/>
    </source>
</evidence>
<keyword evidence="2" id="KW-0813">Transport</keyword>
<dbReference type="EMBL" id="QOCE01000043">
    <property type="protein sequence ID" value="RBW51740.1"/>
    <property type="molecule type" value="Genomic_DNA"/>
</dbReference>
<comment type="subcellular location">
    <subcellularLocation>
        <location evidence="1">Membrane</location>
        <topology evidence="1">Multi-pass membrane protein</topology>
    </subcellularLocation>
</comment>
<keyword evidence="4 6" id="KW-1133">Transmembrane helix</keyword>
<organism evidence="8 9">
    <name type="scientific">Phaeobacter gallaeciensis</name>
    <dbReference type="NCBI Taxonomy" id="60890"/>
    <lineage>
        <taxon>Bacteria</taxon>
        <taxon>Pseudomonadati</taxon>
        <taxon>Pseudomonadota</taxon>
        <taxon>Alphaproteobacteria</taxon>
        <taxon>Rhodobacterales</taxon>
        <taxon>Roseobacteraceae</taxon>
        <taxon>Phaeobacter</taxon>
    </lineage>
</organism>
<evidence type="ECO:0000256" key="5">
    <source>
        <dbReference type="ARBA" id="ARBA00023136"/>
    </source>
</evidence>
<dbReference type="Gene3D" id="1.20.1510.10">
    <property type="entry name" value="Cation efflux protein transmembrane domain"/>
    <property type="match status" value="1"/>
</dbReference>
<evidence type="ECO:0000256" key="3">
    <source>
        <dbReference type="ARBA" id="ARBA00022692"/>
    </source>
</evidence>
<dbReference type="PANTHER" id="PTHR43840:SF15">
    <property type="entry name" value="MITOCHONDRIAL METAL TRANSPORTER 1-RELATED"/>
    <property type="match status" value="1"/>
</dbReference>
<dbReference type="OrthoDB" id="9810598at2"/>
<evidence type="ECO:0000259" key="7">
    <source>
        <dbReference type="Pfam" id="PF01545"/>
    </source>
</evidence>
<accession>A0A366WPB0</accession>
<feature type="transmembrane region" description="Helical" evidence="6">
    <location>
        <begin position="164"/>
        <end position="184"/>
    </location>
</feature>
<dbReference type="GO" id="GO:0005886">
    <property type="term" value="C:plasma membrane"/>
    <property type="evidence" value="ECO:0007669"/>
    <property type="project" value="TreeGrafter"/>
</dbReference>
<gene>
    <name evidence="8" type="ORF">DS909_17555</name>
</gene>
<keyword evidence="5 6" id="KW-0472">Membrane</keyword>
<sequence length="326" mass="35683">MHTLDASERKKLEGRSLVIGMWGNLFMGGAGVMAAILSNSNAILVDGLFSLIGFTAALLGRNVSRNVDAGPDRLRPIGYAADEAIFTTFRALSLLGLLLFAMCSAVMNIYNYATGHPPEPLIFEPLIVYFIVIGLTCFLLWWVHHRSWSKTGRNSDVLRLEAKAAAFDGVITAAAGLGILGILLLQDTALGVITPVGDSIIVLLLCLTAVTQYYKDFMSGLGELAGVTAGPEHIAKVRRAIRKILAKDGGRLVDLSILKLGRSFHVSIYYDPMRALDAQEFDKLTLDLEHELVTVMPLVEVVVLPTQYGRRWPDDVNPRKNPRTHQ</sequence>
<comment type="caution">
    <text evidence="8">The sequence shown here is derived from an EMBL/GenBank/DDBJ whole genome shotgun (WGS) entry which is preliminary data.</text>
</comment>
<evidence type="ECO:0000256" key="6">
    <source>
        <dbReference type="SAM" id="Phobius"/>
    </source>
</evidence>
<dbReference type="Pfam" id="PF01545">
    <property type="entry name" value="Cation_efflux"/>
    <property type="match status" value="1"/>
</dbReference>
<proteinExistence type="predicted"/>
<feature type="domain" description="Cation efflux protein transmembrane" evidence="7">
    <location>
        <begin position="18"/>
        <end position="210"/>
    </location>
</feature>
<dbReference type="GO" id="GO:0015341">
    <property type="term" value="F:zinc efflux antiporter activity"/>
    <property type="evidence" value="ECO:0007669"/>
    <property type="project" value="TreeGrafter"/>
</dbReference>
<dbReference type="InterPro" id="IPR050291">
    <property type="entry name" value="CDF_Transporter"/>
</dbReference>
<dbReference type="Proteomes" id="UP000252706">
    <property type="component" value="Unassembled WGS sequence"/>
</dbReference>
<dbReference type="InterPro" id="IPR058533">
    <property type="entry name" value="Cation_efflux_TM"/>
</dbReference>
<dbReference type="GO" id="GO:0015086">
    <property type="term" value="F:cadmium ion transmembrane transporter activity"/>
    <property type="evidence" value="ECO:0007669"/>
    <property type="project" value="TreeGrafter"/>
</dbReference>
<keyword evidence="3 6" id="KW-0812">Transmembrane</keyword>
<feature type="transmembrane region" description="Helical" evidence="6">
    <location>
        <begin position="84"/>
        <end position="110"/>
    </location>
</feature>
<dbReference type="PANTHER" id="PTHR43840">
    <property type="entry name" value="MITOCHONDRIAL METAL TRANSPORTER 1-RELATED"/>
    <property type="match status" value="1"/>
</dbReference>